<dbReference type="CDD" id="cd03257">
    <property type="entry name" value="ABC_NikE_OppD_transporters"/>
    <property type="match status" value="1"/>
</dbReference>
<dbReference type="Pfam" id="PF08352">
    <property type="entry name" value="oligo_HPY"/>
    <property type="match status" value="1"/>
</dbReference>
<dbReference type="InterPro" id="IPR013563">
    <property type="entry name" value="Oligopep_ABC_C"/>
</dbReference>
<dbReference type="GO" id="GO:0005524">
    <property type="term" value="F:ATP binding"/>
    <property type="evidence" value="ECO:0007669"/>
    <property type="project" value="UniProtKB-KW"/>
</dbReference>
<comment type="subcellular location">
    <subcellularLocation>
        <location evidence="1">Cell membrane</location>
        <topology evidence="1">Peripheral membrane protein</topology>
    </subcellularLocation>
</comment>
<dbReference type="EMBL" id="RCHT01000001">
    <property type="protein sequence ID" value="RLL14548.1"/>
    <property type="molecule type" value="Genomic_DNA"/>
</dbReference>
<keyword evidence="3" id="KW-0813">Transport</keyword>
<dbReference type="FunFam" id="3.40.50.300:FF:000016">
    <property type="entry name" value="Oligopeptide ABC transporter ATP-binding component"/>
    <property type="match status" value="1"/>
</dbReference>
<dbReference type="Proteomes" id="UP000276301">
    <property type="component" value="Unassembled WGS sequence"/>
</dbReference>
<proteinExistence type="inferred from homology"/>
<evidence type="ECO:0000256" key="5">
    <source>
        <dbReference type="ARBA" id="ARBA00022741"/>
    </source>
</evidence>
<sequence length="340" mass="35909">MDALLEVRDLKIAFDSPRGVIRAVRGVSFSLCAGETLAVVGESGCGKSVLCKSLLGLLPHRGRVAGGSILYAGRDLAAMGERELEGIRGKEIALVLQNPMSALNPSLPVGSQIARAARAHGGISRAGAKARALELMALTGISEPARRYGDYPHQFSGGMLQRCVLASALACGPKLLVADEPTTALDATVQAQMLDLLRDIQHQTGTAILFITHDLGAAARIAGRVAVMYAGRLVEIGTAEEIYHDPRHPYTWGLLASVPSPEGTGELFSIPGAPPDLLHPPAGDAFAPRNPWALGVDWREEPPLFRVSDTHYAATWLLHPDAPRVDPPAGIGERRVSAGG</sequence>
<evidence type="ECO:0000256" key="7">
    <source>
        <dbReference type="ARBA" id="ARBA00023136"/>
    </source>
</evidence>
<dbReference type="PANTHER" id="PTHR43297:SF2">
    <property type="entry name" value="DIPEPTIDE TRANSPORT ATP-BINDING PROTEIN DPPD"/>
    <property type="match status" value="1"/>
</dbReference>
<name>A0A498CPV4_9FIRM</name>
<evidence type="ECO:0000256" key="4">
    <source>
        <dbReference type="ARBA" id="ARBA00022475"/>
    </source>
</evidence>
<keyword evidence="10" id="KW-1185">Reference proteome</keyword>
<dbReference type="AlphaFoldDB" id="A0A498CPV4"/>
<dbReference type="InterPro" id="IPR003439">
    <property type="entry name" value="ABC_transporter-like_ATP-bd"/>
</dbReference>
<dbReference type="NCBIfam" id="TIGR01727">
    <property type="entry name" value="oligo_HPY"/>
    <property type="match status" value="1"/>
</dbReference>
<evidence type="ECO:0000256" key="3">
    <source>
        <dbReference type="ARBA" id="ARBA00022448"/>
    </source>
</evidence>
<gene>
    <name evidence="9" type="ORF">D4A47_00775</name>
</gene>
<keyword evidence="7" id="KW-0472">Membrane</keyword>
<feature type="domain" description="ABC transporter" evidence="8">
    <location>
        <begin position="5"/>
        <end position="255"/>
    </location>
</feature>
<dbReference type="InterPro" id="IPR050388">
    <property type="entry name" value="ABC_Ni/Peptide_Import"/>
</dbReference>
<organism evidence="9 10">
    <name type="scientific">Anaerotruncus massiliensis</name>
    <name type="common">ex Liu et al. 2021</name>
    <dbReference type="NCBI Taxonomy" id="2321404"/>
    <lineage>
        <taxon>Bacteria</taxon>
        <taxon>Bacillati</taxon>
        <taxon>Bacillota</taxon>
        <taxon>Clostridia</taxon>
        <taxon>Eubacteriales</taxon>
        <taxon>Oscillospiraceae</taxon>
        <taxon>Anaerotruncus</taxon>
    </lineage>
</organism>
<evidence type="ECO:0000256" key="1">
    <source>
        <dbReference type="ARBA" id="ARBA00004202"/>
    </source>
</evidence>
<keyword evidence="4" id="KW-1003">Cell membrane</keyword>
<dbReference type="Pfam" id="PF00005">
    <property type="entry name" value="ABC_tran"/>
    <property type="match status" value="1"/>
</dbReference>
<protein>
    <submittedName>
        <fullName evidence="9">ABC transporter ATP-binding protein</fullName>
    </submittedName>
</protein>
<dbReference type="InterPro" id="IPR027417">
    <property type="entry name" value="P-loop_NTPase"/>
</dbReference>
<dbReference type="GO" id="GO:0016887">
    <property type="term" value="F:ATP hydrolysis activity"/>
    <property type="evidence" value="ECO:0007669"/>
    <property type="project" value="InterPro"/>
</dbReference>
<dbReference type="RefSeq" id="WP_121585642.1">
    <property type="nucleotide sequence ID" value="NZ_RCHT01000001.1"/>
</dbReference>
<keyword evidence="5" id="KW-0547">Nucleotide-binding</keyword>
<evidence type="ECO:0000313" key="10">
    <source>
        <dbReference type="Proteomes" id="UP000276301"/>
    </source>
</evidence>
<evidence type="ECO:0000256" key="6">
    <source>
        <dbReference type="ARBA" id="ARBA00022840"/>
    </source>
</evidence>
<comment type="caution">
    <text evidence="9">The sequence shown here is derived from an EMBL/GenBank/DDBJ whole genome shotgun (WGS) entry which is preliminary data.</text>
</comment>
<evidence type="ECO:0000259" key="8">
    <source>
        <dbReference type="PROSITE" id="PS50893"/>
    </source>
</evidence>
<dbReference type="GO" id="GO:0005886">
    <property type="term" value="C:plasma membrane"/>
    <property type="evidence" value="ECO:0007669"/>
    <property type="project" value="UniProtKB-SubCell"/>
</dbReference>
<comment type="similarity">
    <text evidence="2">Belongs to the ABC transporter superfamily.</text>
</comment>
<dbReference type="SMART" id="SM00382">
    <property type="entry name" value="AAA"/>
    <property type="match status" value="1"/>
</dbReference>
<evidence type="ECO:0000256" key="2">
    <source>
        <dbReference type="ARBA" id="ARBA00005417"/>
    </source>
</evidence>
<dbReference type="GO" id="GO:0015833">
    <property type="term" value="P:peptide transport"/>
    <property type="evidence" value="ECO:0007669"/>
    <property type="project" value="InterPro"/>
</dbReference>
<dbReference type="PANTHER" id="PTHR43297">
    <property type="entry name" value="OLIGOPEPTIDE TRANSPORT ATP-BINDING PROTEIN APPD"/>
    <property type="match status" value="1"/>
</dbReference>
<accession>A0A498CPV4</accession>
<keyword evidence="6 9" id="KW-0067">ATP-binding</keyword>
<dbReference type="Gene3D" id="3.40.50.300">
    <property type="entry name" value="P-loop containing nucleotide triphosphate hydrolases"/>
    <property type="match status" value="1"/>
</dbReference>
<dbReference type="InterPro" id="IPR003593">
    <property type="entry name" value="AAA+_ATPase"/>
</dbReference>
<reference evidence="9 10" key="1">
    <citation type="submission" date="2018-10" db="EMBL/GenBank/DDBJ databases">
        <title>Anaerotruncus faecis sp. nov., isolated from human feces.</title>
        <authorList>
            <person name="Wang Y.-J."/>
        </authorList>
    </citation>
    <scope>NUCLEOTIDE SEQUENCE [LARGE SCALE GENOMIC DNA]</scope>
    <source>
        <strain evidence="9 10">22A2-44</strain>
    </source>
</reference>
<dbReference type="PROSITE" id="PS50893">
    <property type="entry name" value="ABC_TRANSPORTER_2"/>
    <property type="match status" value="1"/>
</dbReference>
<evidence type="ECO:0000313" key="9">
    <source>
        <dbReference type="EMBL" id="RLL14548.1"/>
    </source>
</evidence>
<dbReference type="SUPFAM" id="SSF52540">
    <property type="entry name" value="P-loop containing nucleoside triphosphate hydrolases"/>
    <property type="match status" value="1"/>
</dbReference>